<dbReference type="RefSeq" id="WP_382391266.1">
    <property type="nucleotide sequence ID" value="NZ_JBHTCQ010000001.1"/>
</dbReference>
<feature type="transmembrane region" description="Helical" evidence="1">
    <location>
        <begin position="43"/>
        <end position="65"/>
    </location>
</feature>
<accession>A0ABW2Q4R9</accession>
<keyword evidence="1" id="KW-0472">Membrane</keyword>
<protein>
    <submittedName>
        <fullName evidence="2">Uncharacterized protein</fullName>
    </submittedName>
</protein>
<feature type="transmembrane region" description="Helical" evidence="1">
    <location>
        <begin position="72"/>
        <end position="95"/>
    </location>
</feature>
<feature type="transmembrane region" description="Helical" evidence="1">
    <location>
        <begin position="189"/>
        <end position="210"/>
    </location>
</feature>
<keyword evidence="3" id="KW-1185">Reference proteome</keyword>
<organism evidence="2 3">
    <name type="scientific">Georgenia alba</name>
    <dbReference type="NCBI Taxonomy" id="2233858"/>
    <lineage>
        <taxon>Bacteria</taxon>
        <taxon>Bacillati</taxon>
        <taxon>Actinomycetota</taxon>
        <taxon>Actinomycetes</taxon>
        <taxon>Micrococcales</taxon>
        <taxon>Bogoriellaceae</taxon>
        <taxon>Georgenia</taxon>
    </lineage>
</organism>
<gene>
    <name evidence="2" type="ORF">ACFQQL_03410</name>
</gene>
<feature type="transmembrane region" description="Helical" evidence="1">
    <location>
        <begin position="222"/>
        <end position="238"/>
    </location>
</feature>
<sequence length="281" mass="30463">MPASSAVRSRAAVVLLLGVTLAAAAWGGWTEASYHLERQISEWPVRMLAGMLGVPYALAGAMLLWRRAADRVGWLLLLFGVTMQLARTETSLAMLREPTSGDAIDVWEQRPFGPPLTALVTVVTLVVLGLLPYLVATAPRRYRWHPVLVRGAPVVLAAGSLLLTVQFMASSIDATWDSPIEGGTMDQPAWIVWGPAVVYLVGLLTCWVLLLARLVRGPRRGCPALVLLAGAVALVPQWSGSEVLVLLGLTAAPFLVLLARLRDVRTRRRRERPATSAARSR</sequence>
<dbReference type="EMBL" id="JBHTCQ010000001">
    <property type="protein sequence ID" value="MFC7404146.1"/>
    <property type="molecule type" value="Genomic_DNA"/>
</dbReference>
<evidence type="ECO:0000256" key="1">
    <source>
        <dbReference type="SAM" id="Phobius"/>
    </source>
</evidence>
<keyword evidence="1" id="KW-0812">Transmembrane</keyword>
<reference evidence="3" key="1">
    <citation type="journal article" date="2019" name="Int. J. Syst. Evol. Microbiol.">
        <title>The Global Catalogue of Microorganisms (GCM) 10K type strain sequencing project: providing services to taxonomists for standard genome sequencing and annotation.</title>
        <authorList>
            <consortium name="The Broad Institute Genomics Platform"/>
            <consortium name="The Broad Institute Genome Sequencing Center for Infectious Disease"/>
            <person name="Wu L."/>
            <person name="Ma J."/>
        </authorList>
    </citation>
    <scope>NUCLEOTIDE SEQUENCE [LARGE SCALE GENOMIC DNA]</scope>
    <source>
        <strain evidence="3">JCM 1490</strain>
    </source>
</reference>
<name>A0ABW2Q4R9_9MICO</name>
<comment type="caution">
    <text evidence="2">The sequence shown here is derived from an EMBL/GenBank/DDBJ whole genome shotgun (WGS) entry which is preliminary data.</text>
</comment>
<feature type="transmembrane region" description="Helical" evidence="1">
    <location>
        <begin position="115"/>
        <end position="135"/>
    </location>
</feature>
<keyword evidence="1" id="KW-1133">Transmembrane helix</keyword>
<evidence type="ECO:0000313" key="2">
    <source>
        <dbReference type="EMBL" id="MFC7404146.1"/>
    </source>
</evidence>
<feature type="transmembrane region" description="Helical" evidence="1">
    <location>
        <begin position="147"/>
        <end position="169"/>
    </location>
</feature>
<dbReference type="Proteomes" id="UP001596455">
    <property type="component" value="Unassembled WGS sequence"/>
</dbReference>
<proteinExistence type="predicted"/>
<feature type="transmembrane region" description="Helical" evidence="1">
    <location>
        <begin position="244"/>
        <end position="261"/>
    </location>
</feature>
<evidence type="ECO:0000313" key="3">
    <source>
        <dbReference type="Proteomes" id="UP001596455"/>
    </source>
</evidence>